<feature type="region of interest" description="Disordered" evidence="1">
    <location>
        <begin position="1"/>
        <end position="30"/>
    </location>
</feature>
<gene>
    <name evidence="2" type="ORF">B296_00030812</name>
</gene>
<comment type="caution">
    <text evidence="2">The sequence shown here is derived from an EMBL/GenBank/DDBJ whole genome shotgun (WGS) entry which is preliminary data.</text>
</comment>
<protein>
    <submittedName>
        <fullName evidence="2">Uncharacterized protein</fullName>
    </submittedName>
</protein>
<name>A0A444BVH3_ENSVE</name>
<evidence type="ECO:0000313" key="2">
    <source>
        <dbReference type="EMBL" id="RRT75879.1"/>
    </source>
</evidence>
<dbReference type="EMBL" id="AMZH03002352">
    <property type="protein sequence ID" value="RRT75879.1"/>
    <property type="molecule type" value="Genomic_DNA"/>
</dbReference>
<reference evidence="3" key="1">
    <citation type="journal article" date="2014" name="Agronomy (Basel)">
        <title>A Draft Genome Sequence for Ensete ventricosum, the Drought-Tolerant Tree Against Hunger.</title>
        <authorList>
            <person name="Harrison J."/>
            <person name="Moore K.A."/>
            <person name="Paszkiewicz K."/>
            <person name="Jones T."/>
            <person name="Grant M."/>
            <person name="Ambacheew D."/>
            <person name="Muzemil S."/>
            <person name="Studholme D.J."/>
        </authorList>
    </citation>
    <scope>NUCLEOTIDE SEQUENCE [LARGE SCALE GENOMIC DNA]</scope>
</reference>
<organism evidence="2 3">
    <name type="scientific">Ensete ventricosum</name>
    <name type="common">Abyssinian banana</name>
    <name type="synonym">Musa ensete</name>
    <dbReference type="NCBI Taxonomy" id="4639"/>
    <lineage>
        <taxon>Eukaryota</taxon>
        <taxon>Viridiplantae</taxon>
        <taxon>Streptophyta</taxon>
        <taxon>Embryophyta</taxon>
        <taxon>Tracheophyta</taxon>
        <taxon>Spermatophyta</taxon>
        <taxon>Magnoliopsida</taxon>
        <taxon>Liliopsida</taxon>
        <taxon>Zingiberales</taxon>
        <taxon>Musaceae</taxon>
        <taxon>Ensete</taxon>
    </lineage>
</organism>
<dbReference type="Proteomes" id="UP000287651">
    <property type="component" value="Unassembled WGS sequence"/>
</dbReference>
<evidence type="ECO:0000256" key="1">
    <source>
        <dbReference type="SAM" id="MobiDB-lite"/>
    </source>
</evidence>
<sequence length="74" mass="7905">MGRPLPPGCNSGGYSNIPKPTGSPANFSSQGYAEPDSTLQFLHAWIWKKGSFTSLREKTISALVCATSGLFGRE</sequence>
<accession>A0A444BVH3</accession>
<dbReference type="AlphaFoldDB" id="A0A444BVH3"/>
<proteinExistence type="predicted"/>
<evidence type="ECO:0000313" key="3">
    <source>
        <dbReference type="Proteomes" id="UP000287651"/>
    </source>
</evidence>